<dbReference type="AlphaFoldDB" id="A0A6A5YGH1"/>
<feature type="signal peptide" evidence="2">
    <location>
        <begin position="1"/>
        <end position="19"/>
    </location>
</feature>
<protein>
    <recommendedName>
        <fullName evidence="5">Phosphatidylethanolamine-binding protein</fullName>
    </recommendedName>
</protein>
<evidence type="ECO:0000256" key="2">
    <source>
        <dbReference type="SAM" id="SignalP"/>
    </source>
</evidence>
<feature type="region of interest" description="Disordered" evidence="1">
    <location>
        <begin position="54"/>
        <end position="73"/>
    </location>
</feature>
<sequence length="202" mass="21866">MQLSNLLATACTLLPFTSSTPSVQPTPPPTPPGPKYFLKVNAPHEPWHGRHIVQLPTSGRLGPPSQPGSSDSSRIPLVAALTSNLWTGDKAASLRVLEGNSPEDVNDDCPDVARCKADDWNVNFDGSDRPTPLTFGGFPGVFAAVKDASPEGWHVYWESTEGQKHKKKPKHGTEIGLEVYFYGASSRPSAKDNTQTEMCQFP</sequence>
<evidence type="ECO:0000313" key="4">
    <source>
        <dbReference type="Proteomes" id="UP000799770"/>
    </source>
</evidence>
<gene>
    <name evidence="3" type="ORF">BDV96DRAFT_607914</name>
</gene>
<keyword evidence="2" id="KW-0732">Signal</keyword>
<dbReference type="EMBL" id="ML977371">
    <property type="protein sequence ID" value="KAF2105804.1"/>
    <property type="molecule type" value="Genomic_DNA"/>
</dbReference>
<feature type="chain" id="PRO_5025567508" description="Phosphatidylethanolamine-binding protein" evidence="2">
    <location>
        <begin position="20"/>
        <end position="202"/>
    </location>
</feature>
<dbReference type="OrthoDB" id="3743491at2759"/>
<evidence type="ECO:0000256" key="1">
    <source>
        <dbReference type="SAM" id="MobiDB-lite"/>
    </source>
</evidence>
<dbReference type="Proteomes" id="UP000799770">
    <property type="component" value="Unassembled WGS sequence"/>
</dbReference>
<evidence type="ECO:0000313" key="3">
    <source>
        <dbReference type="EMBL" id="KAF2105804.1"/>
    </source>
</evidence>
<organism evidence="3 4">
    <name type="scientific">Lophiotrema nucula</name>
    <dbReference type="NCBI Taxonomy" id="690887"/>
    <lineage>
        <taxon>Eukaryota</taxon>
        <taxon>Fungi</taxon>
        <taxon>Dikarya</taxon>
        <taxon>Ascomycota</taxon>
        <taxon>Pezizomycotina</taxon>
        <taxon>Dothideomycetes</taxon>
        <taxon>Pleosporomycetidae</taxon>
        <taxon>Pleosporales</taxon>
        <taxon>Lophiotremataceae</taxon>
        <taxon>Lophiotrema</taxon>
    </lineage>
</organism>
<reference evidence="3" key="1">
    <citation type="journal article" date="2020" name="Stud. Mycol.">
        <title>101 Dothideomycetes genomes: a test case for predicting lifestyles and emergence of pathogens.</title>
        <authorList>
            <person name="Haridas S."/>
            <person name="Albert R."/>
            <person name="Binder M."/>
            <person name="Bloem J."/>
            <person name="Labutti K."/>
            <person name="Salamov A."/>
            <person name="Andreopoulos B."/>
            <person name="Baker S."/>
            <person name="Barry K."/>
            <person name="Bills G."/>
            <person name="Bluhm B."/>
            <person name="Cannon C."/>
            <person name="Castanera R."/>
            <person name="Culley D."/>
            <person name="Daum C."/>
            <person name="Ezra D."/>
            <person name="Gonzalez J."/>
            <person name="Henrissat B."/>
            <person name="Kuo A."/>
            <person name="Liang C."/>
            <person name="Lipzen A."/>
            <person name="Lutzoni F."/>
            <person name="Magnuson J."/>
            <person name="Mondo S."/>
            <person name="Nolan M."/>
            <person name="Ohm R."/>
            <person name="Pangilinan J."/>
            <person name="Park H.-J."/>
            <person name="Ramirez L."/>
            <person name="Alfaro M."/>
            <person name="Sun H."/>
            <person name="Tritt A."/>
            <person name="Yoshinaga Y."/>
            <person name="Zwiers L.-H."/>
            <person name="Turgeon B."/>
            <person name="Goodwin S."/>
            <person name="Spatafora J."/>
            <person name="Crous P."/>
            <person name="Grigoriev I."/>
        </authorList>
    </citation>
    <scope>NUCLEOTIDE SEQUENCE</scope>
    <source>
        <strain evidence="3">CBS 627.86</strain>
    </source>
</reference>
<evidence type="ECO:0008006" key="5">
    <source>
        <dbReference type="Google" id="ProtNLM"/>
    </source>
</evidence>
<name>A0A6A5YGH1_9PLEO</name>
<keyword evidence="4" id="KW-1185">Reference proteome</keyword>
<accession>A0A6A5YGH1</accession>
<proteinExistence type="predicted"/>